<dbReference type="AlphaFoldDB" id="A0A0A9GWV2"/>
<protein>
    <submittedName>
        <fullName evidence="1">Uncharacterized protein</fullName>
    </submittedName>
</protein>
<name>A0A0A9GWV2_ARUDO</name>
<sequence length="46" mass="5624">MQRSNHCCPGDAVTYIFMGDRCCFWAGRRYCFAWWARFWHSHVCFN</sequence>
<proteinExistence type="predicted"/>
<organism evidence="1">
    <name type="scientific">Arundo donax</name>
    <name type="common">Giant reed</name>
    <name type="synonym">Donax arundinaceus</name>
    <dbReference type="NCBI Taxonomy" id="35708"/>
    <lineage>
        <taxon>Eukaryota</taxon>
        <taxon>Viridiplantae</taxon>
        <taxon>Streptophyta</taxon>
        <taxon>Embryophyta</taxon>
        <taxon>Tracheophyta</taxon>
        <taxon>Spermatophyta</taxon>
        <taxon>Magnoliopsida</taxon>
        <taxon>Liliopsida</taxon>
        <taxon>Poales</taxon>
        <taxon>Poaceae</taxon>
        <taxon>PACMAD clade</taxon>
        <taxon>Arundinoideae</taxon>
        <taxon>Arundineae</taxon>
        <taxon>Arundo</taxon>
    </lineage>
</organism>
<reference evidence="1" key="1">
    <citation type="submission" date="2014-09" db="EMBL/GenBank/DDBJ databases">
        <authorList>
            <person name="Magalhaes I.L.F."/>
            <person name="Oliveira U."/>
            <person name="Santos F.R."/>
            <person name="Vidigal T.H.D.A."/>
            <person name="Brescovit A.D."/>
            <person name="Santos A.J."/>
        </authorList>
    </citation>
    <scope>NUCLEOTIDE SEQUENCE</scope>
    <source>
        <tissue evidence="1">Shoot tissue taken approximately 20 cm above the soil surface</tissue>
    </source>
</reference>
<dbReference type="EMBL" id="GBRH01168411">
    <property type="protein sequence ID" value="JAE29485.1"/>
    <property type="molecule type" value="Transcribed_RNA"/>
</dbReference>
<reference evidence="1" key="2">
    <citation type="journal article" date="2015" name="Data Brief">
        <title>Shoot transcriptome of the giant reed, Arundo donax.</title>
        <authorList>
            <person name="Barrero R.A."/>
            <person name="Guerrero F.D."/>
            <person name="Moolhuijzen P."/>
            <person name="Goolsby J.A."/>
            <person name="Tidwell J."/>
            <person name="Bellgard S.E."/>
            <person name="Bellgard M.I."/>
        </authorList>
    </citation>
    <scope>NUCLEOTIDE SEQUENCE</scope>
    <source>
        <tissue evidence="1">Shoot tissue taken approximately 20 cm above the soil surface</tissue>
    </source>
</reference>
<accession>A0A0A9GWV2</accession>
<evidence type="ECO:0000313" key="1">
    <source>
        <dbReference type="EMBL" id="JAE29485.1"/>
    </source>
</evidence>